<dbReference type="SUPFAM" id="SSF102114">
    <property type="entry name" value="Radical SAM enzymes"/>
    <property type="match status" value="1"/>
</dbReference>
<dbReference type="NCBIfam" id="TIGR00539">
    <property type="entry name" value="hemN_rel"/>
    <property type="match status" value="1"/>
</dbReference>
<evidence type="ECO:0000256" key="9">
    <source>
        <dbReference type="ARBA" id="ARBA00023186"/>
    </source>
</evidence>
<evidence type="ECO:0000259" key="11">
    <source>
        <dbReference type="PROSITE" id="PS51918"/>
    </source>
</evidence>
<gene>
    <name evidence="12" type="primary">hemW</name>
    <name evidence="12" type="ORF">D9V78_01930</name>
</gene>
<evidence type="ECO:0000256" key="5">
    <source>
        <dbReference type="ARBA" id="ARBA00022691"/>
    </source>
</evidence>
<dbReference type="GO" id="GO:0004109">
    <property type="term" value="F:coproporphyrinogen oxidase activity"/>
    <property type="evidence" value="ECO:0007669"/>
    <property type="project" value="InterPro"/>
</dbReference>
<reference evidence="12 13" key="1">
    <citation type="submission" date="2018-10" db="EMBL/GenBank/DDBJ databases">
        <title>Comparative functional genomics of the obligate endosymbiont Buchnera aphidicola.</title>
        <authorList>
            <person name="Chong R.A."/>
        </authorList>
    </citation>
    <scope>NUCLEOTIDE SEQUENCE [LARGE SCALE GENOMIC DNA]</scope>
    <source>
        <strain evidence="12 13">Ska</strain>
    </source>
</reference>
<keyword evidence="6 10" id="KW-0479">Metal-binding</keyword>
<dbReference type="GO" id="GO:0006779">
    <property type="term" value="P:porphyrin-containing compound biosynthetic process"/>
    <property type="evidence" value="ECO:0007669"/>
    <property type="project" value="InterPro"/>
</dbReference>
<keyword evidence="7 10" id="KW-0408">Iron</keyword>
<keyword evidence="10" id="KW-0963">Cytoplasm</keyword>
<dbReference type="InterPro" id="IPR058240">
    <property type="entry name" value="rSAM_sf"/>
</dbReference>
<proteinExistence type="inferred from homology"/>
<sequence>MFIPPLSLYIHIPWCIKKCPYCDFNSYKLLQSDSQEKYIKHLIQDLKNDIQVIHNRKINTIFIGGGTPSVIHNDLMKYFLKKIKKILSITKKIEITIEVNPENITLEKILDYITCGINRISFGVQSFNTKILQSIGRTHSVQKTINMLQEIKKYTNINFNIDLMYGLPEQTLQHCLSDLEAAISINPNHISWYQLSIEKNTVFYYQTPNLPKENKIWKMYHQGNKLLITSGYLRYEISSYTKKKNFCLHNLNYWKFGDYIGIGCGAHGKLTQKNGDIIRITKKKKIYQYYNNQKKYVEKIHKIQDIDKPTEYFMNVFRLFQPIKKKNFKLYTNLNLKYISKNIQKAISKKYIFQSKKYWYVSQKGKNFLNNLIMLFM</sequence>
<dbReference type="InterPro" id="IPR004559">
    <property type="entry name" value="HemW-like"/>
</dbReference>
<dbReference type="Pfam" id="PF04055">
    <property type="entry name" value="Radical_SAM"/>
    <property type="match status" value="1"/>
</dbReference>
<protein>
    <recommendedName>
        <fullName evidence="3 10">Heme chaperone HemW</fullName>
    </recommendedName>
</protein>
<dbReference type="InterPro" id="IPR006638">
    <property type="entry name" value="Elp3/MiaA/NifB-like_rSAM"/>
</dbReference>
<comment type="cofactor">
    <cofactor evidence="1">
        <name>[4Fe-4S] cluster</name>
        <dbReference type="ChEBI" id="CHEBI:49883"/>
    </cofactor>
</comment>
<dbReference type="InterPro" id="IPR007197">
    <property type="entry name" value="rSAM"/>
</dbReference>
<dbReference type="EMBL" id="CP032999">
    <property type="protein sequence ID" value="QCI26153.1"/>
    <property type="molecule type" value="Genomic_DNA"/>
</dbReference>
<evidence type="ECO:0000256" key="2">
    <source>
        <dbReference type="ARBA" id="ARBA00006100"/>
    </source>
</evidence>
<dbReference type="PANTHER" id="PTHR13932:SF5">
    <property type="entry name" value="RADICAL S-ADENOSYL METHIONINE DOMAIN-CONTAINING PROTEIN 1, MITOCHONDRIAL"/>
    <property type="match status" value="1"/>
</dbReference>
<dbReference type="Gene3D" id="3.20.20.70">
    <property type="entry name" value="Aldolase class I"/>
    <property type="match status" value="1"/>
</dbReference>
<evidence type="ECO:0000256" key="6">
    <source>
        <dbReference type="ARBA" id="ARBA00022723"/>
    </source>
</evidence>
<dbReference type="GO" id="GO:0046872">
    <property type="term" value="F:metal ion binding"/>
    <property type="evidence" value="ECO:0007669"/>
    <property type="project" value="UniProtKB-UniRule"/>
</dbReference>
<dbReference type="Pfam" id="PF06969">
    <property type="entry name" value="HemN_C"/>
    <property type="match status" value="1"/>
</dbReference>
<evidence type="ECO:0000313" key="13">
    <source>
        <dbReference type="Proteomes" id="UP000298685"/>
    </source>
</evidence>
<evidence type="ECO:0000256" key="7">
    <source>
        <dbReference type="ARBA" id="ARBA00023004"/>
    </source>
</evidence>
<keyword evidence="9 10" id="KW-0143">Chaperone</keyword>
<dbReference type="SFLD" id="SFLDG01065">
    <property type="entry name" value="anaerobic_coproporphyrinogen-I"/>
    <property type="match status" value="1"/>
</dbReference>
<keyword evidence="8 10" id="KW-0411">Iron-sulfur</keyword>
<evidence type="ECO:0000256" key="1">
    <source>
        <dbReference type="ARBA" id="ARBA00001966"/>
    </source>
</evidence>
<keyword evidence="5 10" id="KW-0949">S-adenosyl-L-methionine</keyword>
<accession>A0A4D6YDK9</accession>
<dbReference type="InterPro" id="IPR013785">
    <property type="entry name" value="Aldolase_TIM"/>
</dbReference>
<dbReference type="SMART" id="SM00729">
    <property type="entry name" value="Elp3"/>
    <property type="match status" value="1"/>
</dbReference>
<dbReference type="PANTHER" id="PTHR13932">
    <property type="entry name" value="COPROPORPHYRINIGEN III OXIDASE"/>
    <property type="match status" value="1"/>
</dbReference>
<dbReference type="PROSITE" id="PS51918">
    <property type="entry name" value="RADICAL_SAM"/>
    <property type="match status" value="1"/>
</dbReference>
<dbReference type="CDD" id="cd01335">
    <property type="entry name" value="Radical_SAM"/>
    <property type="match status" value="1"/>
</dbReference>
<evidence type="ECO:0000256" key="10">
    <source>
        <dbReference type="RuleBase" id="RU364116"/>
    </source>
</evidence>
<evidence type="ECO:0000256" key="3">
    <source>
        <dbReference type="ARBA" id="ARBA00017228"/>
    </source>
</evidence>
<dbReference type="SFLD" id="SFLDF00288">
    <property type="entry name" value="HemN-like__clustered_with_nucl"/>
    <property type="match status" value="1"/>
</dbReference>
<dbReference type="AlphaFoldDB" id="A0A4D6YDK9"/>
<dbReference type="OrthoDB" id="9808022at2"/>
<comment type="similarity">
    <text evidence="2">Belongs to the anaerobic coproporphyrinogen-III oxidase family. HemW subfamily.</text>
</comment>
<keyword evidence="10" id="KW-0004">4Fe-4S</keyword>
<dbReference type="SFLD" id="SFLDF00562">
    <property type="entry name" value="HemN-like__clustered_with_heat"/>
    <property type="match status" value="1"/>
</dbReference>
<dbReference type="Proteomes" id="UP000298685">
    <property type="component" value="Chromosome"/>
</dbReference>
<dbReference type="InterPro" id="IPR010723">
    <property type="entry name" value="HemN_C"/>
</dbReference>
<comment type="function">
    <text evidence="10">Probably acts as a heme chaperone, transferring heme to an unknown acceptor. Binds one molecule of heme per monomer, possibly covalently. Binds 1 [4Fe-4S] cluster. The cluster is coordinated with 3 cysteines and an exchangeable S-adenosyl-L-methionine.</text>
</comment>
<dbReference type="RefSeq" id="WP_158350882.1">
    <property type="nucleotide sequence ID" value="NZ_CP032999.1"/>
</dbReference>
<dbReference type="InterPro" id="IPR034505">
    <property type="entry name" value="Coproporphyrinogen-III_oxidase"/>
</dbReference>
<name>A0A4D6YDK9_9GAMM</name>
<organism evidence="12 13">
    <name type="scientific">Buchnera aphidicola</name>
    <name type="common">Sarucallis kahawaluokalani</name>
    <dbReference type="NCBI Taxonomy" id="1241878"/>
    <lineage>
        <taxon>Bacteria</taxon>
        <taxon>Pseudomonadati</taxon>
        <taxon>Pseudomonadota</taxon>
        <taxon>Gammaproteobacteria</taxon>
        <taxon>Enterobacterales</taxon>
        <taxon>Erwiniaceae</taxon>
        <taxon>Buchnera</taxon>
    </lineage>
</organism>
<dbReference type="GO" id="GO:0051539">
    <property type="term" value="F:4 iron, 4 sulfur cluster binding"/>
    <property type="evidence" value="ECO:0007669"/>
    <property type="project" value="UniProtKB-UniRule"/>
</dbReference>
<evidence type="ECO:0000256" key="8">
    <source>
        <dbReference type="ARBA" id="ARBA00023014"/>
    </source>
</evidence>
<evidence type="ECO:0000313" key="12">
    <source>
        <dbReference type="EMBL" id="QCI26153.1"/>
    </source>
</evidence>
<dbReference type="GO" id="GO:0005737">
    <property type="term" value="C:cytoplasm"/>
    <property type="evidence" value="ECO:0007669"/>
    <property type="project" value="UniProtKB-SubCell"/>
</dbReference>
<dbReference type="SFLD" id="SFLDS00029">
    <property type="entry name" value="Radical_SAM"/>
    <property type="match status" value="1"/>
</dbReference>
<dbReference type="SFLD" id="SFLDG01082">
    <property type="entry name" value="B12-binding_domain_containing"/>
    <property type="match status" value="1"/>
</dbReference>
<evidence type="ECO:0000256" key="4">
    <source>
        <dbReference type="ARBA" id="ARBA00022617"/>
    </source>
</evidence>
<feature type="domain" description="Radical SAM core" evidence="11">
    <location>
        <begin position="1"/>
        <end position="236"/>
    </location>
</feature>
<keyword evidence="4 10" id="KW-0349">Heme</keyword>
<comment type="subcellular location">
    <subcellularLocation>
        <location evidence="10">Cytoplasm</location>
    </subcellularLocation>
</comment>